<evidence type="ECO:0008006" key="4">
    <source>
        <dbReference type="Google" id="ProtNLM"/>
    </source>
</evidence>
<dbReference type="Proteomes" id="UP000298355">
    <property type="component" value="Unassembled WGS sequence"/>
</dbReference>
<gene>
    <name evidence="2" type="ORF">E3O65_09050</name>
</gene>
<organism evidence="2 3">
    <name type="scientific">Cryobacterium breve</name>
    <dbReference type="NCBI Taxonomy" id="1259258"/>
    <lineage>
        <taxon>Bacteria</taxon>
        <taxon>Bacillati</taxon>
        <taxon>Actinomycetota</taxon>
        <taxon>Actinomycetes</taxon>
        <taxon>Micrococcales</taxon>
        <taxon>Microbacteriaceae</taxon>
        <taxon>Cryobacterium</taxon>
    </lineage>
</organism>
<feature type="transmembrane region" description="Helical" evidence="1">
    <location>
        <begin position="61"/>
        <end position="82"/>
    </location>
</feature>
<name>A0ABY2J0P6_9MICO</name>
<dbReference type="RefSeq" id="WP_134363411.1">
    <property type="nucleotide sequence ID" value="NZ_SOGJ01000022.1"/>
</dbReference>
<feature type="transmembrane region" description="Helical" evidence="1">
    <location>
        <begin position="31"/>
        <end position="49"/>
    </location>
</feature>
<feature type="transmembrane region" description="Helical" evidence="1">
    <location>
        <begin position="366"/>
        <end position="386"/>
    </location>
</feature>
<feature type="transmembrane region" description="Helical" evidence="1">
    <location>
        <begin position="187"/>
        <end position="213"/>
    </location>
</feature>
<evidence type="ECO:0000256" key="1">
    <source>
        <dbReference type="SAM" id="Phobius"/>
    </source>
</evidence>
<comment type="caution">
    <text evidence="2">The sequence shown here is derived from an EMBL/GenBank/DDBJ whole genome shotgun (WGS) entry which is preliminary data.</text>
</comment>
<keyword evidence="3" id="KW-1185">Reference proteome</keyword>
<proteinExistence type="predicted"/>
<feature type="transmembrane region" description="Helical" evidence="1">
    <location>
        <begin position="155"/>
        <end position="175"/>
    </location>
</feature>
<evidence type="ECO:0000313" key="3">
    <source>
        <dbReference type="Proteomes" id="UP000298355"/>
    </source>
</evidence>
<feature type="transmembrane region" description="Helical" evidence="1">
    <location>
        <begin position="118"/>
        <end position="143"/>
    </location>
</feature>
<dbReference type="EMBL" id="SOGJ01000022">
    <property type="protein sequence ID" value="TFC97867.1"/>
    <property type="molecule type" value="Genomic_DNA"/>
</dbReference>
<keyword evidence="1" id="KW-0472">Membrane</keyword>
<evidence type="ECO:0000313" key="2">
    <source>
        <dbReference type="EMBL" id="TFC97867.1"/>
    </source>
</evidence>
<sequence length="428" mass="45511">MRTSALSNPVKFAMVFLVVNLHLLRNVSVSLYLALYLLVTAYVTIQYLSKRKSRFVVAEGLAFHLWVMAALFAFATSLVLISPIGAVEGLSRFLFAAPIYMAFVLYTDTFEDLRGHLITFAGFFAIASLSLPLQFLVGPISWFASASERGGFERYASLVGSLTSIGIVVGSYIVLAQGLPKIRRLVFLPLILLPALVSLNKSAIANVAIALLVLAFLNRRSLSKLALAGIAVGCLLGAAYSVIPGVQERISASLQSFGIQAAGSAPTNYDMSFSGSAVDRIIALPKANFDSLSELGSPLVYLTGGGYGMGNTALVPESDALAPMAHNQFAELLTAFGPIAGGVQIGVLIAIGVALKRRHSRARQDVYLIVLLAYLVLMVNSIFANGTLYQPASASIFYLAMFVAFSPKTLDQPPGITGMRPLTGSSAP</sequence>
<protein>
    <recommendedName>
        <fullName evidence="4">O-antigen ligase domain-containing protein</fullName>
    </recommendedName>
</protein>
<feature type="transmembrane region" description="Helical" evidence="1">
    <location>
        <begin position="89"/>
        <end position="106"/>
    </location>
</feature>
<reference evidence="2 3" key="1">
    <citation type="submission" date="2019-03" db="EMBL/GenBank/DDBJ databases">
        <title>Genomics of glacier-inhabiting Cryobacterium strains.</title>
        <authorList>
            <person name="Liu Q."/>
            <person name="Xin Y.-H."/>
        </authorList>
    </citation>
    <scope>NUCLEOTIDE SEQUENCE [LARGE SCALE GENOMIC DNA]</scope>
    <source>
        <strain evidence="2 3">TMT4-23</strain>
    </source>
</reference>
<feature type="transmembrane region" description="Helical" evidence="1">
    <location>
        <begin position="332"/>
        <end position="354"/>
    </location>
</feature>
<keyword evidence="1" id="KW-1133">Transmembrane helix</keyword>
<keyword evidence="1" id="KW-0812">Transmembrane</keyword>
<accession>A0ABY2J0P6</accession>
<feature type="transmembrane region" description="Helical" evidence="1">
    <location>
        <begin position="225"/>
        <end position="243"/>
    </location>
</feature>